<keyword evidence="5" id="KW-0411">Iron-sulfur</keyword>
<evidence type="ECO:0000256" key="5">
    <source>
        <dbReference type="ARBA" id="ARBA00023014"/>
    </source>
</evidence>
<dbReference type="PROSITE" id="PS51296">
    <property type="entry name" value="RIESKE"/>
    <property type="match status" value="1"/>
</dbReference>
<keyword evidence="2" id="KW-0479">Metal-binding</keyword>
<reference evidence="7 10" key="2">
    <citation type="submission" date="2020-08" db="EMBL/GenBank/DDBJ databases">
        <title>Genomic Encyclopedia of Type Strains, Phase III (KMG-III): the genomes of soil and plant-associated and newly described type strains.</title>
        <authorList>
            <person name="Whitman W."/>
        </authorList>
    </citation>
    <scope>NUCLEOTIDE SEQUENCE [LARGE SCALE GENOMIC DNA]</scope>
    <source>
        <strain evidence="7 10">CECT 3146</strain>
    </source>
</reference>
<accession>A0A5P2WZK1</accession>
<dbReference type="Gene3D" id="3.90.380.10">
    <property type="entry name" value="Naphthalene 1,2-dioxygenase Alpha Subunit, Chain A, domain 1"/>
    <property type="match status" value="1"/>
</dbReference>
<dbReference type="GO" id="GO:0051213">
    <property type="term" value="F:dioxygenase activity"/>
    <property type="evidence" value="ECO:0007669"/>
    <property type="project" value="UniProtKB-KW"/>
</dbReference>
<feature type="domain" description="Rieske" evidence="6">
    <location>
        <begin position="1"/>
        <end position="56"/>
    </location>
</feature>
<keyword evidence="10" id="KW-1185">Reference proteome</keyword>
<keyword evidence="4" id="KW-0408">Iron</keyword>
<dbReference type="KEGG" id="sspb:CP982_01300"/>
<dbReference type="GO" id="GO:0004497">
    <property type="term" value="F:monooxygenase activity"/>
    <property type="evidence" value="ECO:0007669"/>
    <property type="project" value="UniProtKB-ARBA"/>
</dbReference>
<dbReference type="PRINTS" id="PR00090">
    <property type="entry name" value="RNGDIOXGNASE"/>
</dbReference>
<evidence type="ECO:0000313" key="9">
    <source>
        <dbReference type="Proteomes" id="UP000326505"/>
    </source>
</evidence>
<dbReference type="Gene3D" id="2.102.10.10">
    <property type="entry name" value="Rieske [2Fe-2S] iron-sulphur domain"/>
    <property type="match status" value="1"/>
</dbReference>
<dbReference type="GO" id="GO:0046872">
    <property type="term" value="F:metal ion binding"/>
    <property type="evidence" value="ECO:0007669"/>
    <property type="project" value="UniProtKB-KW"/>
</dbReference>
<dbReference type="InterPro" id="IPR017941">
    <property type="entry name" value="Rieske_2Fe-2S"/>
</dbReference>
<gene>
    <name evidence="8" type="ORF">CP982_01300</name>
    <name evidence="7" type="ORF">FHS40_007945</name>
</gene>
<dbReference type="EMBL" id="JACHJD010000021">
    <property type="protein sequence ID" value="MBB5108819.1"/>
    <property type="molecule type" value="Genomic_DNA"/>
</dbReference>
<dbReference type="RefSeq" id="WP_150508737.1">
    <property type="nucleotide sequence ID" value="NZ_BMSQ01000017.1"/>
</dbReference>
<evidence type="ECO:0000313" key="7">
    <source>
        <dbReference type="EMBL" id="MBB5108819.1"/>
    </source>
</evidence>
<dbReference type="InterPro" id="IPR001663">
    <property type="entry name" value="Rng_hydr_dOase-A"/>
</dbReference>
<keyword evidence="7" id="KW-0223">Dioxygenase</keyword>
<dbReference type="Proteomes" id="UP000549009">
    <property type="component" value="Unassembled WGS sequence"/>
</dbReference>
<evidence type="ECO:0000256" key="4">
    <source>
        <dbReference type="ARBA" id="ARBA00023004"/>
    </source>
</evidence>
<name>A0A5P2WZK1_STRST</name>
<dbReference type="InterPro" id="IPR036922">
    <property type="entry name" value="Rieske_2Fe-2S_sf"/>
</dbReference>
<dbReference type="GO" id="GO:0051537">
    <property type="term" value="F:2 iron, 2 sulfur cluster binding"/>
    <property type="evidence" value="ECO:0007669"/>
    <property type="project" value="UniProtKB-KW"/>
</dbReference>
<evidence type="ECO:0000313" key="10">
    <source>
        <dbReference type="Proteomes" id="UP000549009"/>
    </source>
</evidence>
<evidence type="ECO:0000313" key="8">
    <source>
        <dbReference type="EMBL" id="QEV57528.1"/>
    </source>
</evidence>
<proteinExistence type="predicted"/>
<evidence type="ECO:0000256" key="3">
    <source>
        <dbReference type="ARBA" id="ARBA00023002"/>
    </source>
</evidence>
<evidence type="ECO:0000256" key="1">
    <source>
        <dbReference type="ARBA" id="ARBA00022714"/>
    </source>
</evidence>
<dbReference type="GO" id="GO:0016705">
    <property type="term" value="F:oxidoreductase activity, acting on paired donors, with incorporation or reduction of molecular oxygen"/>
    <property type="evidence" value="ECO:0007669"/>
    <property type="project" value="UniProtKB-ARBA"/>
</dbReference>
<dbReference type="EMBL" id="CP023690">
    <property type="protein sequence ID" value="QEV57528.1"/>
    <property type="molecule type" value="Genomic_DNA"/>
</dbReference>
<keyword evidence="3" id="KW-0560">Oxidoreductase</keyword>
<keyword evidence="1" id="KW-0001">2Fe-2S</keyword>
<sequence length="173" mass="18781">MFTDAELCRQGWGRVFARIRACLDACPYSGSLVCRADSSSIRNCTCTQHGWSYDLADPLVGVLKGSGRPESFDTTAWDLVGAPYVASPHRLIFGTRNPEPVPPLEPLGGVAWHRDAMSDHDDQGTVIVGGVHERELQDNWKPAPRELGQSPYVRSRSSAAALCLGGVAERSQS</sequence>
<evidence type="ECO:0000259" key="6">
    <source>
        <dbReference type="PROSITE" id="PS51296"/>
    </source>
</evidence>
<dbReference type="SUPFAM" id="SSF50022">
    <property type="entry name" value="ISP domain"/>
    <property type="match status" value="1"/>
</dbReference>
<protein>
    <submittedName>
        <fullName evidence="7">Phenylpropionate dioxygenase-like ring-hydroxylating dioxygenase large terminal subunit</fullName>
    </submittedName>
</protein>
<dbReference type="OrthoDB" id="5243643at2"/>
<organism evidence="8 9">
    <name type="scientific">Streptomyces spectabilis</name>
    <dbReference type="NCBI Taxonomy" id="68270"/>
    <lineage>
        <taxon>Bacteria</taxon>
        <taxon>Bacillati</taxon>
        <taxon>Actinomycetota</taxon>
        <taxon>Actinomycetes</taxon>
        <taxon>Kitasatosporales</taxon>
        <taxon>Streptomycetaceae</taxon>
        <taxon>Streptomyces</taxon>
    </lineage>
</organism>
<evidence type="ECO:0000256" key="2">
    <source>
        <dbReference type="ARBA" id="ARBA00022723"/>
    </source>
</evidence>
<reference evidence="8 9" key="1">
    <citation type="submission" date="2017-09" db="EMBL/GenBank/DDBJ databases">
        <authorList>
            <person name="Lee N."/>
            <person name="Cho B.-K."/>
        </authorList>
    </citation>
    <scope>NUCLEOTIDE SEQUENCE [LARGE SCALE GENOMIC DNA]</scope>
    <source>
        <strain evidence="8 9">ATCC 27465</strain>
    </source>
</reference>
<dbReference type="AlphaFoldDB" id="A0A5P2WZK1"/>
<dbReference type="Proteomes" id="UP000326505">
    <property type="component" value="Chromosome"/>
</dbReference>